<dbReference type="InterPro" id="IPR025558">
    <property type="entry name" value="DUF4283"/>
</dbReference>
<proteinExistence type="predicted"/>
<gene>
    <name evidence="2" type="ORF">Goklo_016004</name>
</gene>
<accession>A0A7J8UCT6</accession>
<organism evidence="2 3">
    <name type="scientific">Gossypium klotzschianum</name>
    <dbReference type="NCBI Taxonomy" id="34286"/>
    <lineage>
        <taxon>Eukaryota</taxon>
        <taxon>Viridiplantae</taxon>
        <taxon>Streptophyta</taxon>
        <taxon>Embryophyta</taxon>
        <taxon>Tracheophyta</taxon>
        <taxon>Spermatophyta</taxon>
        <taxon>Magnoliopsida</taxon>
        <taxon>eudicotyledons</taxon>
        <taxon>Gunneridae</taxon>
        <taxon>Pentapetalae</taxon>
        <taxon>rosids</taxon>
        <taxon>malvids</taxon>
        <taxon>Malvales</taxon>
        <taxon>Malvaceae</taxon>
        <taxon>Malvoideae</taxon>
        <taxon>Gossypium</taxon>
    </lineage>
</organism>
<evidence type="ECO:0000313" key="3">
    <source>
        <dbReference type="Proteomes" id="UP000593573"/>
    </source>
</evidence>
<dbReference type="Proteomes" id="UP000593573">
    <property type="component" value="Unassembled WGS sequence"/>
</dbReference>
<protein>
    <recommendedName>
        <fullName evidence="1">DUF4283 domain-containing protein</fullName>
    </recommendedName>
</protein>
<name>A0A7J8UCT6_9ROSI</name>
<dbReference type="Pfam" id="PF14111">
    <property type="entry name" value="DUF4283"/>
    <property type="match status" value="1"/>
</dbReference>
<dbReference type="EMBL" id="JABFAB010000005">
    <property type="protein sequence ID" value="MBA0648241.1"/>
    <property type="molecule type" value="Genomic_DNA"/>
</dbReference>
<reference evidence="2 3" key="1">
    <citation type="journal article" date="2019" name="Genome Biol. Evol.">
        <title>Insights into the evolution of the New World diploid cottons (Gossypium, subgenus Houzingenia) based on genome sequencing.</title>
        <authorList>
            <person name="Grover C.E."/>
            <person name="Arick M.A. 2nd"/>
            <person name="Thrash A."/>
            <person name="Conover J.L."/>
            <person name="Sanders W.S."/>
            <person name="Peterson D.G."/>
            <person name="Frelichowski J.E."/>
            <person name="Scheffler J.A."/>
            <person name="Scheffler B.E."/>
            <person name="Wendel J.F."/>
        </authorList>
    </citation>
    <scope>NUCLEOTIDE SEQUENCE [LARGE SCALE GENOMIC DNA]</scope>
    <source>
        <strain evidence="2">57</strain>
        <tissue evidence="2">Leaf</tissue>
    </source>
</reference>
<comment type="caution">
    <text evidence="2">The sequence shown here is derived from an EMBL/GenBank/DDBJ whole genome shotgun (WGS) entry which is preliminary data.</text>
</comment>
<evidence type="ECO:0000313" key="2">
    <source>
        <dbReference type="EMBL" id="MBA0648241.1"/>
    </source>
</evidence>
<evidence type="ECO:0000259" key="1">
    <source>
        <dbReference type="Pfam" id="PF14111"/>
    </source>
</evidence>
<sequence>MDSVVHFPSIRRTLVYLWHPLGGVSITGIGEKRVMFQLYYEVDIKRVIDGMPWSFM</sequence>
<keyword evidence="3" id="KW-1185">Reference proteome</keyword>
<feature type="domain" description="DUF4283" evidence="1">
    <location>
        <begin position="6"/>
        <end position="55"/>
    </location>
</feature>
<dbReference type="AlphaFoldDB" id="A0A7J8UCT6"/>
<dbReference type="OrthoDB" id="999237at2759"/>